<sequence>MDVFIKNLIECGFRRNKVVFDLPIVVLAVPGAGKTSSIRRLLREDSRFEAWTFGVPDHHNCSGRFIKGVTESSEPNPDKFLIVDEFQRGDWEKFKPFAIFGDVAQLMLKNTASFESVFSKCSSHRVPSSVAKLLQELDFEITSEREGVLEIKDLLGSEPEGVVTCFESEVCDLLDYNQVDHKNPTEVIGLEFPIVSLVISGRAVLEVHRAEFYICCTRATDKLIIISPEPEQFHRGTHAIDSTS</sequence>
<protein>
    <submittedName>
        <fullName evidence="2">TGB1</fullName>
    </submittedName>
</protein>
<evidence type="ECO:0000259" key="1">
    <source>
        <dbReference type="Pfam" id="PF01443"/>
    </source>
</evidence>
<keyword evidence="3" id="KW-1185">Reference proteome</keyword>
<dbReference type="RefSeq" id="YP_009126732.1">
    <property type="nucleotide sequence ID" value="NC_026616.2"/>
</dbReference>
<dbReference type="Proteomes" id="UP000201349">
    <property type="component" value="Genome"/>
</dbReference>
<dbReference type="OrthoDB" id="16070at10239"/>
<evidence type="ECO:0000313" key="3">
    <source>
        <dbReference type="Proteomes" id="UP000201349"/>
    </source>
</evidence>
<evidence type="ECO:0000313" key="2">
    <source>
        <dbReference type="EMBL" id="AJP16554.1"/>
    </source>
</evidence>
<accession>A0A0C5GLU4</accession>
<dbReference type="InterPro" id="IPR027351">
    <property type="entry name" value="(+)RNA_virus_helicase_core_dom"/>
</dbReference>
<dbReference type="GO" id="GO:0005524">
    <property type="term" value="F:ATP binding"/>
    <property type="evidence" value="ECO:0007669"/>
    <property type="project" value="InterPro"/>
</dbReference>
<organism evidence="2 3">
    <name type="scientific">Alfalfa latent virus</name>
    <dbReference type="NCBI Taxonomy" id="165250"/>
    <lineage>
        <taxon>Viruses</taxon>
        <taxon>Riboviria</taxon>
        <taxon>Orthornavirae</taxon>
        <taxon>Kitrinoviricota</taxon>
        <taxon>Alsuviricetes</taxon>
        <taxon>Tymovirales</taxon>
        <taxon>Betaflexiviridae</taxon>
        <taxon>Quinvirinae</taxon>
        <taxon>Carlavirus</taxon>
        <taxon>Carlavirus pisi</taxon>
        <taxon>Pea streak virus</taxon>
    </lineage>
</organism>
<dbReference type="InterPro" id="IPR027417">
    <property type="entry name" value="P-loop_NTPase"/>
</dbReference>
<dbReference type="Pfam" id="PF01443">
    <property type="entry name" value="Viral_helicase1"/>
    <property type="match status" value="1"/>
</dbReference>
<reference evidence="2 3" key="1">
    <citation type="journal article" date="2015" name="Genome Announc.">
        <title>Complete Genome Sequence of the Alfalfa latent virus.</title>
        <authorList>
            <person name="Nemchinov L.G."/>
            <person name="Shao J."/>
            <person name="Postnikova O.A."/>
        </authorList>
    </citation>
    <scope>NUCLEOTIDE SEQUENCE [LARGE SCALE GENOMIC DNA]</scope>
    <source>
        <strain evidence="2">ATCC PV-264</strain>
    </source>
</reference>
<dbReference type="EMBL" id="KP784454">
    <property type="protein sequence ID" value="AJP16554.1"/>
    <property type="molecule type" value="Genomic_RNA"/>
</dbReference>
<name>A0A0C5GLU4_9VIRU</name>
<proteinExistence type="predicted"/>
<dbReference type="SUPFAM" id="SSF52540">
    <property type="entry name" value="P-loop containing nucleoside triphosphate hydrolases"/>
    <property type="match status" value="1"/>
</dbReference>
<dbReference type="KEGG" id="vg:23698115"/>
<dbReference type="GeneID" id="23698115"/>
<feature type="domain" description="(+)RNA virus helicase C-terminal" evidence="1">
    <location>
        <begin position="24"/>
        <end position="226"/>
    </location>
</feature>